<evidence type="ECO:0000256" key="1">
    <source>
        <dbReference type="SAM" id="MobiDB-lite"/>
    </source>
</evidence>
<evidence type="ECO:0000313" key="2">
    <source>
        <dbReference type="EMBL" id="CAK9257748.1"/>
    </source>
</evidence>
<feature type="region of interest" description="Disordered" evidence="1">
    <location>
        <begin position="200"/>
        <end position="259"/>
    </location>
</feature>
<organism evidence="2 3">
    <name type="scientific">Sphagnum jensenii</name>
    <dbReference type="NCBI Taxonomy" id="128206"/>
    <lineage>
        <taxon>Eukaryota</taxon>
        <taxon>Viridiplantae</taxon>
        <taxon>Streptophyta</taxon>
        <taxon>Embryophyta</taxon>
        <taxon>Bryophyta</taxon>
        <taxon>Sphagnophytina</taxon>
        <taxon>Sphagnopsida</taxon>
        <taxon>Sphagnales</taxon>
        <taxon>Sphagnaceae</taxon>
        <taxon>Sphagnum</taxon>
    </lineage>
</organism>
<sequence>MAKKKGGNKKKQQQQQGLLAPLTSTSASNRPVWQGDYTPESLRQQQQGAARGGGSGQQHQAASSNPTAWMRAEHLMRLASWASTEVPPLGALLGMRVASMCQSAAFLPPDISPNVTCQWCESVLKPGMNCSIRVTRPKKKRKAGKYGSVNNITYICHFCKKGSATPGTPKEHVKTKRAQAFARARLTALGSSQTNVVTDASKNSVSLNREREIETNKAGSSTPVQNLPKAPEALLLSSSSTKKRKRKGWATLKDLTLSS</sequence>
<dbReference type="EMBL" id="OZ020106">
    <property type="protein sequence ID" value="CAK9257748.1"/>
    <property type="molecule type" value="Genomic_DNA"/>
</dbReference>
<feature type="compositionally biased region" description="Basic residues" evidence="1">
    <location>
        <begin position="1"/>
        <end position="12"/>
    </location>
</feature>
<evidence type="ECO:0000313" key="3">
    <source>
        <dbReference type="Proteomes" id="UP001497444"/>
    </source>
</evidence>
<keyword evidence="3" id="KW-1185">Reference proteome</keyword>
<accession>A0ABP0VTE3</accession>
<dbReference type="InterPro" id="IPR007175">
    <property type="entry name" value="Rpr2/Snm1/Rpp21"/>
</dbReference>
<name>A0ABP0VTE3_9BRYO</name>
<dbReference type="PANTHER" id="PTHR36072">
    <property type="entry name" value="OS01G0541600 PROTEIN"/>
    <property type="match status" value="1"/>
</dbReference>
<feature type="compositionally biased region" description="Polar residues" evidence="1">
    <location>
        <begin position="22"/>
        <end position="31"/>
    </location>
</feature>
<dbReference type="Pfam" id="PF04032">
    <property type="entry name" value="Rpr2"/>
    <property type="match status" value="1"/>
</dbReference>
<gene>
    <name evidence="2" type="ORF">CSSPJE1EN1_LOCUS3226</name>
</gene>
<dbReference type="Proteomes" id="UP001497444">
    <property type="component" value="Chromosome 11"/>
</dbReference>
<feature type="region of interest" description="Disordered" evidence="1">
    <location>
        <begin position="1"/>
        <end position="66"/>
    </location>
</feature>
<dbReference type="PANTHER" id="PTHR36072:SF2">
    <property type="entry name" value="OS01G0531000 PROTEIN"/>
    <property type="match status" value="1"/>
</dbReference>
<protein>
    <submittedName>
        <fullName evidence="2">Uncharacterized protein</fullName>
    </submittedName>
</protein>
<reference evidence="2" key="1">
    <citation type="submission" date="2024-02" db="EMBL/GenBank/DDBJ databases">
        <authorList>
            <consortium name="ELIXIR-Norway"/>
            <consortium name="Elixir Norway"/>
        </authorList>
    </citation>
    <scope>NUCLEOTIDE SEQUENCE</scope>
</reference>
<proteinExistence type="predicted"/>